<evidence type="ECO:0000313" key="3">
    <source>
        <dbReference type="Proteomes" id="UP000585638"/>
    </source>
</evidence>
<evidence type="ECO:0008006" key="4">
    <source>
        <dbReference type="Google" id="ProtNLM"/>
    </source>
</evidence>
<feature type="chain" id="PRO_5038809836" description="DUF3558 domain-containing protein" evidence="1">
    <location>
        <begin position="22"/>
        <end position="335"/>
    </location>
</feature>
<gene>
    <name evidence="2" type="ORF">BJ998_001554</name>
</gene>
<dbReference type="Proteomes" id="UP000585638">
    <property type="component" value="Unassembled WGS sequence"/>
</dbReference>
<comment type="caution">
    <text evidence="2">The sequence shown here is derived from an EMBL/GenBank/DDBJ whole genome shotgun (WGS) entry which is preliminary data.</text>
</comment>
<protein>
    <recommendedName>
        <fullName evidence="4">DUF3558 domain-containing protein</fullName>
    </recommendedName>
</protein>
<evidence type="ECO:0000313" key="2">
    <source>
        <dbReference type="EMBL" id="MBB5890358.1"/>
    </source>
</evidence>
<feature type="signal peptide" evidence="1">
    <location>
        <begin position="1"/>
        <end position="21"/>
    </location>
</feature>
<name>A0A7W9KDT7_9PSEU</name>
<organism evidence="2 3">
    <name type="scientific">Kutzneria kofuensis</name>
    <dbReference type="NCBI Taxonomy" id="103725"/>
    <lineage>
        <taxon>Bacteria</taxon>
        <taxon>Bacillati</taxon>
        <taxon>Actinomycetota</taxon>
        <taxon>Actinomycetes</taxon>
        <taxon>Pseudonocardiales</taxon>
        <taxon>Pseudonocardiaceae</taxon>
        <taxon>Kutzneria</taxon>
    </lineage>
</organism>
<evidence type="ECO:0000256" key="1">
    <source>
        <dbReference type="SAM" id="SignalP"/>
    </source>
</evidence>
<dbReference type="RefSeq" id="WP_184859768.1">
    <property type="nucleotide sequence ID" value="NZ_JACHIR010000001.1"/>
</dbReference>
<sequence>MGTKTVITALACVAMAVSGCASRVAGVAQPIGAGPDQSTGATTASELGDPRTTDACQFAPQDAFKPLAPKFKLDHTLSTYGTCYFSLVLADTSTPPKVTAGYLLSVETETGLASPDDYLKKFQVSVTAKQVDGRTVYSGTGEKDVGCVRGVTLAGNQAIVLSAKNSSSYPDADPCPTADAMLTGALAVLKSGNLKHNPFPTGSAGDVDLCSTLTSVASAALGGAATVTPTGFYGCSWVKGHDYVSILLSSDGWPPQFKLGTPQPFQAGNRLALAAKIGNDKLASSFVQVQYTKSPFSDDEFEVVTVNLTIGGKSDVMPQARQLATDVVKALDSRR</sequence>
<dbReference type="AlphaFoldDB" id="A0A7W9KDT7"/>
<dbReference type="EMBL" id="JACHIR010000001">
    <property type="protein sequence ID" value="MBB5890358.1"/>
    <property type="molecule type" value="Genomic_DNA"/>
</dbReference>
<accession>A0A7W9KDT7</accession>
<reference evidence="2 3" key="1">
    <citation type="submission" date="2020-08" db="EMBL/GenBank/DDBJ databases">
        <title>Sequencing the genomes of 1000 actinobacteria strains.</title>
        <authorList>
            <person name="Klenk H.-P."/>
        </authorList>
    </citation>
    <scope>NUCLEOTIDE SEQUENCE [LARGE SCALE GENOMIC DNA]</scope>
    <source>
        <strain evidence="2 3">DSM 43851</strain>
    </source>
</reference>
<proteinExistence type="predicted"/>
<keyword evidence="3" id="KW-1185">Reference proteome</keyword>
<dbReference type="PROSITE" id="PS51257">
    <property type="entry name" value="PROKAR_LIPOPROTEIN"/>
    <property type="match status" value="1"/>
</dbReference>
<keyword evidence="1" id="KW-0732">Signal</keyword>